<keyword evidence="1" id="KW-1133">Transmembrane helix</keyword>
<accession>A0A5D4TNG4</accession>
<keyword evidence="1" id="KW-0812">Transmembrane</keyword>
<dbReference type="Gene3D" id="3.10.450.50">
    <property type="match status" value="1"/>
</dbReference>
<protein>
    <submittedName>
        <fullName evidence="3">DUF4878 domain-containing protein</fullName>
    </submittedName>
</protein>
<feature type="transmembrane region" description="Helical" evidence="1">
    <location>
        <begin position="50"/>
        <end position="70"/>
    </location>
</feature>
<dbReference type="InterPro" id="IPR024267">
    <property type="entry name" value="DUF4878"/>
</dbReference>
<dbReference type="EMBL" id="VTEW01000015">
    <property type="protein sequence ID" value="TYS75764.1"/>
    <property type="molecule type" value="Genomic_DNA"/>
</dbReference>
<dbReference type="RefSeq" id="WP_148992465.1">
    <property type="nucleotide sequence ID" value="NZ_VTEW01000015.1"/>
</dbReference>
<dbReference type="Proteomes" id="UP000325054">
    <property type="component" value="Unassembled WGS sequence"/>
</dbReference>
<evidence type="ECO:0000259" key="2">
    <source>
        <dbReference type="Pfam" id="PF12870"/>
    </source>
</evidence>
<reference evidence="3 4" key="1">
    <citation type="submission" date="2019-08" db="EMBL/GenBank/DDBJ databases">
        <title>Bacillus genomes from the desert of Cuatro Cienegas, Coahuila.</title>
        <authorList>
            <person name="Olmedo-Alvarez G."/>
        </authorList>
    </citation>
    <scope>NUCLEOTIDE SEQUENCE [LARGE SCALE GENOMIC DNA]</scope>
    <source>
        <strain evidence="3 4">CH451a_14T</strain>
    </source>
</reference>
<evidence type="ECO:0000313" key="4">
    <source>
        <dbReference type="Proteomes" id="UP000325054"/>
    </source>
</evidence>
<proteinExistence type="predicted"/>
<evidence type="ECO:0000256" key="1">
    <source>
        <dbReference type="SAM" id="Phobius"/>
    </source>
</evidence>
<evidence type="ECO:0000313" key="3">
    <source>
        <dbReference type="EMBL" id="TYS75764.1"/>
    </source>
</evidence>
<name>A0A5D4TNG4_9BACI</name>
<sequence length="191" mass="21853">MNYCSECGHQIEYEGNYCSECGMKIQGNSNNDENNKFESMTMQQFPLGRFFLYRKLLVGIGISLLVIIILSNIGGGGIGKDSPTQVAETFINYTRDSEWEKAEELWSQSGKEYLVAQLFNDERMIYQTMRNLTHRTDGDLFEYEITSEEIHGEEAVVNANLAFDNGRREKAMFAMVKEDGDWKVFAFQTGN</sequence>
<feature type="domain" description="DUF4878" evidence="2">
    <location>
        <begin position="79"/>
        <end position="184"/>
    </location>
</feature>
<keyword evidence="1" id="KW-0472">Membrane</keyword>
<gene>
    <name evidence="3" type="ORF">FZC80_16305</name>
</gene>
<dbReference type="AlphaFoldDB" id="A0A5D4TNG4"/>
<comment type="caution">
    <text evidence="3">The sequence shown here is derived from an EMBL/GenBank/DDBJ whole genome shotgun (WGS) entry which is preliminary data.</text>
</comment>
<dbReference type="Pfam" id="PF12870">
    <property type="entry name" value="DUF4878"/>
    <property type="match status" value="1"/>
</dbReference>
<dbReference type="OrthoDB" id="2920777at2"/>
<organism evidence="3 4">
    <name type="scientific">Rossellomorea aquimaris</name>
    <dbReference type="NCBI Taxonomy" id="189382"/>
    <lineage>
        <taxon>Bacteria</taxon>
        <taxon>Bacillati</taxon>
        <taxon>Bacillota</taxon>
        <taxon>Bacilli</taxon>
        <taxon>Bacillales</taxon>
        <taxon>Bacillaceae</taxon>
        <taxon>Rossellomorea</taxon>
    </lineage>
</organism>